<feature type="active site" description="Charge relay system" evidence="1">
    <location>
        <position position="308"/>
    </location>
</feature>
<dbReference type="InterPro" id="IPR036852">
    <property type="entry name" value="Peptidase_S8/S53_dom_sf"/>
</dbReference>
<keyword evidence="2" id="KW-0812">Transmembrane</keyword>
<dbReference type="PROSITE" id="PS51695">
    <property type="entry name" value="SEDOLISIN"/>
    <property type="match status" value="1"/>
</dbReference>
<keyword evidence="5" id="KW-1185">Reference proteome</keyword>
<comment type="cofactor">
    <cofactor evidence="1">
        <name>Ca(2+)</name>
        <dbReference type="ChEBI" id="CHEBI:29108"/>
    </cofactor>
    <text evidence="1">Binds 1 Ca(2+) ion per subunit.</text>
</comment>
<dbReference type="GO" id="GO:0046872">
    <property type="term" value="F:metal ion binding"/>
    <property type="evidence" value="ECO:0007669"/>
    <property type="project" value="UniProtKB-UniRule"/>
</dbReference>
<keyword evidence="1" id="KW-0645">Protease</keyword>
<feature type="transmembrane region" description="Helical" evidence="2">
    <location>
        <begin position="12"/>
        <end position="36"/>
    </location>
</feature>
<evidence type="ECO:0000256" key="1">
    <source>
        <dbReference type="PROSITE-ProRule" id="PRU01032"/>
    </source>
</evidence>
<dbReference type="GO" id="GO:0004252">
    <property type="term" value="F:serine-type endopeptidase activity"/>
    <property type="evidence" value="ECO:0007669"/>
    <property type="project" value="UniProtKB-UniRule"/>
</dbReference>
<name>A0A9X2D3P4_9GAMM</name>
<dbReference type="Gene3D" id="3.40.50.200">
    <property type="entry name" value="Peptidase S8/S53 domain"/>
    <property type="match status" value="1"/>
</dbReference>
<keyword evidence="1" id="KW-0720">Serine protease</keyword>
<evidence type="ECO:0000313" key="5">
    <source>
        <dbReference type="Proteomes" id="UP001139721"/>
    </source>
</evidence>
<gene>
    <name evidence="4" type="ORF">LOX96_16325</name>
</gene>
<feature type="active site" description="Charge relay system" evidence="1">
    <location>
        <position position="134"/>
    </location>
</feature>
<keyword evidence="2" id="KW-1133">Transmembrane helix</keyword>
<evidence type="ECO:0000313" key="4">
    <source>
        <dbReference type="EMBL" id="MCL9685668.1"/>
    </source>
</evidence>
<dbReference type="Pfam" id="PF00082">
    <property type="entry name" value="Peptidase_S8"/>
    <property type="match status" value="1"/>
</dbReference>
<proteinExistence type="predicted"/>
<dbReference type="PANTHER" id="PTHR14218:SF15">
    <property type="entry name" value="TRIPEPTIDYL-PEPTIDASE 1"/>
    <property type="match status" value="1"/>
</dbReference>
<feature type="binding site" evidence="1">
    <location>
        <position position="372"/>
    </location>
    <ligand>
        <name>Ca(2+)</name>
        <dbReference type="ChEBI" id="CHEBI:29108"/>
    </ligand>
</feature>
<dbReference type="Proteomes" id="UP001139721">
    <property type="component" value="Unassembled WGS sequence"/>
</dbReference>
<dbReference type="GO" id="GO:0008240">
    <property type="term" value="F:tripeptidyl-peptidase activity"/>
    <property type="evidence" value="ECO:0007669"/>
    <property type="project" value="TreeGrafter"/>
</dbReference>
<sequence>MEKKQGSLRVKPVLASVILSIINIHAFAVPVAPGIVHHPIHYKPNTPHFLPSGLSPHQVSNAYGFHAISAQGKGQTIAIVDAFDDPRIESDLAVFNKQFGLPACTTKNGCFKKVYAKKKKPRTDAGWSGEIALDVEWAHAMAPQAKIILVEAASDSVADLFYAVQVAVDSGANVVSMSWGAGEFTGQASYDKIFNNSKVTFTASSGDSGTGTIYPAASPYVLAVGGTALMVDSYGNYQEETAWSGSGGGVSSIEAWPSYQSKLPIPRANNKRGVPDVAYNADPETGFSVYSSVPGDGGTGWQVVGGTSAGAPQWAALVAVANSALNTNIGGNLNALLYAAANPETGNYNYFFNDISSGTNGDCDFYCTAQEGYDYVTGLGSPEVANLINELSSIQSLK</sequence>
<feature type="binding site" evidence="1">
    <location>
        <position position="355"/>
    </location>
    <ligand>
        <name>Ca(2+)</name>
        <dbReference type="ChEBI" id="CHEBI:29108"/>
    </ligand>
</feature>
<feature type="domain" description="Peptidase S53" evidence="3">
    <location>
        <begin position="53"/>
        <end position="394"/>
    </location>
</feature>
<dbReference type="InterPro" id="IPR000209">
    <property type="entry name" value="Peptidase_S8/S53_dom"/>
</dbReference>
<dbReference type="AlphaFoldDB" id="A0A9X2D3P4"/>
<accession>A0A9X2D3P4</accession>
<keyword evidence="1" id="KW-0378">Hydrolase</keyword>
<dbReference type="GO" id="GO:0006508">
    <property type="term" value="P:proteolysis"/>
    <property type="evidence" value="ECO:0007669"/>
    <property type="project" value="UniProtKB-KW"/>
</dbReference>
<keyword evidence="2" id="KW-0472">Membrane</keyword>
<feature type="binding site" evidence="1">
    <location>
        <position position="354"/>
    </location>
    <ligand>
        <name>Ca(2+)</name>
        <dbReference type="ChEBI" id="CHEBI:29108"/>
    </ligand>
</feature>
<dbReference type="PANTHER" id="PTHR14218">
    <property type="entry name" value="PROTEASE S8 TRIPEPTIDYL PEPTIDASE I CLN2"/>
    <property type="match status" value="1"/>
</dbReference>
<feature type="binding site" evidence="1">
    <location>
        <position position="374"/>
    </location>
    <ligand>
        <name>Ca(2+)</name>
        <dbReference type="ChEBI" id="CHEBI:29108"/>
    </ligand>
</feature>
<feature type="active site" description="Charge relay system" evidence="1">
    <location>
        <position position="130"/>
    </location>
</feature>
<keyword evidence="1" id="KW-0479">Metal-binding</keyword>
<dbReference type="InterPro" id="IPR030400">
    <property type="entry name" value="Sedolisin_dom"/>
</dbReference>
<protein>
    <submittedName>
        <fullName evidence="4">S53 family peptidase</fullName>
    </submittedName>
</protein>
<organism evidence="4 5">
    <name type="scientific">Legionella maioricensis</name>
    <dbReference type="NCBI Taxonomy" id="2896528"/>
    <lineage>
        <taxon>Bacteria</taxon>
        <taxon>Pseudomonadati</taxon>
        <taxon>Pseudomonadota</taxon>
        <taxon>Gammaproteobacteria</taxon>
        <taxon>Legionellales</taxon>
        <taxon>Legionellaceae</taxon>
        <taxon>Legionella</taxon>
    </lineage>
</organism>
<comment type="caution">
    <text evidence="4">The sequence shown here is derived from an EMBL/GenBank/DDBJ whole genome shotgun (WGS) entry which is preliminary data.</text>
</comment>
<evidence type="ECO:0000259" key="3">
    <source>
        <dbReference type="PROSITE" id="PS51695"/>
    </source>
</evidence>
<keyword evidence="1" id="KW-0106">Calcium</keyword>
<dbReference type="CDD" id="cd04056">
    <property type="entry name" value="Peptidases_S53"/>
    <property type="match status" value="1"/>
</dbReference>
<dbReference type="InterPro" id="IPR050819">
    <property type="entry name" value="Tripeptidyl-peptidase_I"/>
</dbReference>
<dbReference type="EMBL" id="JAJKBJ010000033">
    <property type="protein sequence ID" value="MCL9685668.1"/>
    <property type="molecule type" value="Genomic_DNA"/>
</dbReference>
<evidence type="ECO:0000256" key="2">
    <source>
        <dbReference type="SAM" id="Phobius"/>
    </source>
</evidence>
<reference evidence="4" key="1">
    <citation type="submission" date="2021-11" db="EMBL/GenBank/DDBJ databases">
        <title>Legionella maioricencis sp. nov., a new species isolated from hot water samples in Mallorca.</title>
        <authorList>
            <person name="Crespi S."/>
            <person name="Drasar V."/>
            <person name="Salva-Serra F."/>
            <person name="Jaen-Luchoro D."/>
            <person name="Pineiro-Iglesias B."/>
            <person name="Aliaga F."/>
            <person name="Fernandez-Juarez V."/>
            <person name="Coll G."/>
            <person name="Moore E.R.B."/>
            <person name="Bennasar-Figueras A."/>
        </authorList>
    </citation>
    <scope>NUCLEOTIDE SEQUENCE</scope>
    <source>
        <strain evidence="4">HCPI-6</strain>
    </source>
</reference>
<dbReference type="SUPFAM" id="SSF52743">
    <property type="entry name" value="Subtilisin-like"/>
    <property type="match status" value="1"/>
</dbReference>
<dbReference type="RefSeq" id="WP_250424535.1">
    <property type="nucleotide sequence ID" value="NZ_JAJKBJ010000033.1"/>
</dbReference>